<accession>A0ABY4F210</accession>
<dbReference type="PANTHER" id="PTHR11647">
    <property type="entry name" value="HYDRANTOINASE/DIHYDROPYRIMIDINASE FAMILY MEMBER"/>
    <property type="match status" value="1"/>
</dbReference>
<evidence type="ECO:0000256" key="2">
    <source>
        <dbReference type="ARBA" id="ARBA00010286"/>
    </source>
</evidence>
<gene>
    <name evidence="3" type="ORF">MUN80_13155</name>
</gene>
<dbReference type="EMBL" id="CP095049">
    <property type="protein sequence ID" value="UOQ50708.1"/>
    <property type="molecule type" value="Genomic_DNA"/>
</dbReference>
<dbReference type="PANTHER" id="PTHR11647:SF1">
    <property type="entry name" value="COLLAPSIN RESPONSE MEDIATOR PROTEIN"/>
    <property type="match status" value="1"/>
</dbReference>
<organism evidence="3 4">
    <name type="scientific">Hymenobacter cellulosivorans</name>
    <dbReference type="NCBI Taxonomy" id="2932249"/>
    <lineage>
        <taxon>Bacteria</taxon>
        <taxon>Pseudomonadati</taxon>
        <taxon>Bacteroidota</taxon>
        <taxon>Cytophagia</taxon>
        <taxon>Cytophagales</taxon>
        <taxon>Hymenobacteraceae</taxon>
        <taxon>Hymenobacter</taxon>
    </lineage>
</organism>
<dbReference type="PROSITE" id="PS00482">
    <property type="entry name" value="DIHYDROOROTASE_1"/>
    <property type="match status" value="1"/>
</dbReference>
<sequence>MLLLQNARIASENSPVLLESDVLIVEGKIQDIGKSLAVPEGARVIDARGRVLMPGMFDAHVHFRAPALKTRKPSLRAARRLLMAALPVW</sequence>
<dbReference type="InterPro" id="IPR002195">
    <property type="entry name" value="Dihydroorotase_CS"/>
</dbReference>
<reference evidence="3 4" key="1">
    <citation type="submission" date="2022-04" db="EMBL/GenBank/DDBJ databases">
        <title>Hymenobacter sp. isolated from the air.</title>
        <authorList>
            <person name="Won M."/>
            <person name="Lee C.-M."/>
            <person name="Woen H.-Y."/>
            <person name="Kwon S.-W."/>
        </authorList>
    </citation>
    <scope>NUCLEOTIDE SEQUENCE [LARGE SCALE GENOMIC DNA]</scope>
    <source>
        <strain evidence="4">5116 S-27</strain>
    </source>
</reference>
<evidence type="ECO:0000256" key="1">
    <source>
        <dbReference type="ARBA" id="ARBA00001947"/>
    </source>
</evidence>
<proteinExistence type="inferred from homology"/>
<evidence type="ECO:0008006" key="5">
    <source>
        <dbReference type="Google" id="ProtNLM"/>
    </source>
</evidence>
<keyword evidence="4" id="KW-1185">Reference proteome</keyword>
<name>A0ABY4F210_9BACT</name>
<dbReference type="RefSeq" id="WP_244713472.1">
    <property type="nucleotide sequence ID" value="NZ_CP095049.1"/>
</dbReference>
<dbReference type="InterPro" id="IPR011059">
    <property type="entry name" value="Metal-dep_hydrolase_composite"/>
</dbReference>
<evidence type="ECO:0000313" key="3">
    <source>
        <dbReference type="EMBL" id="UOQ50708.1"/>
    </source>
</evidence>
<evidence type="ECO:0000313" key="4">
    <source>
        <dbReference type="Proteomes" id="UP000831785"/>
    </source>
</evidence>
<dbReference type="SUPFAM" id="SSF51338">
    <property type="entry name" value="Composite domain of metallo-dependent hydrolases"/>
    <property type="match status" value="1"/>
</dbReference>
<dbReference type="InterPro" id="IPR050378">
    <property type="entry name" value="Metallo-dep_Hydrolases_sf"/>
</dbReference>
<protein>
    <recommendedName>
        <fullName evidence="5">Amidohydrolase-related domain-containing protein</fullName>
    </recommendedName>
</protein>
<comment type="similarity">
    <text evidence="2">Belongs to the metallo-dependent hydrolases superfamily. DHOase family. Class I DHOase subfamily.</text>
</comment>
<dbReference type="Gene3D" id="3.20.20.140">
    <property type="entry name" value="Metal-dependent hydrolases"/>
    <property type="match status" value="1"/>
</dbReference>
<comment type="cofactor">
    <cofactor evidence="1">
        <name>Zn(2+)</name>
        <dbReference type="ChEBI" id="CHEBI:29105"/>
    </cofactor>
</comment>
<dbReference type="Proteomes" id="UP000831785">
    <property type="component" value="Chromosome"/>
</dbReference>